<evidence type="ECO:0000313" key="4">
    <source>
        <dbReference type="Proteomes" id="UP000327000"/>
    </source>
</evidence>
<reference evidence="3 4" key="1">
    <citation type="journal article" date="2019" name="Microb. Cell Fact.">
        <title>Exploring novel herbicidin analogues by transcriptional regulator overexpression and MS/MS molecular networking.</title>
        <authorList>
            <person name="Shi Y."/>
            <person name="Gu R."/>
            <person name="Li Y."/>
            <person name="Wang X."/>
            <person name="Ren W."/>
            <person name="Li X."/>
            <person name="Wang L."/>
            <person name="Xie Y."/>
            <person name="Hong B."/>
        </authorList>
    </citation>
    <scope>NUCLEOTIDE SEQUENCE [LARGE SCALE GENOMIC DNA]</scope>
    <source>
        <strain evidence="3 4">US-43</strain>
    </source>
</reference>
<dbReference type="EMBL" id="VOKX01000006">
    <property type="protein sequence ID" value="KAB7852351.1"/>
    <property type="molecule type" value="Genomic_DNA"/>
</dbReference>
<feature type="region of interest" description="Disordered" evidence="1">
    <location>
        <begin position="126"/>
        <end position="148"/>
    </location>
</feature>
<organism evidence="3 4">
    <name type="scientific">Streptomyces mobaraensis</name>
    <name type="common">Streptoverticillium mobaraense</name>
    <dbReference type="NCBI Taxonomy" id="35621"/>
    <lineage>
        <taxon>Bacteria</taxon>
        <taxon>Bacillati</taxon>
        <taxon>Actinomycetota</taxon>
        <taxon>Actinomycetes</taxon>
        <taxon>Kitasatosporales</taxon>
        <taxon>Streptomycetaceae</taxon>
        <taxon>Streptomyces</taxon>
    </lineage>
</organism>
<dbReference type="RefSeq" id="WP_004950257.1">
    <property type="nucleotide sequence ID" value="NZ_JBEOXQ010000132.1"/>
</dbReference>
<evidence type="ECO:0000256" key="2">
    <source>
        <dbReference type="SAM" id="SignalP"/>
    </source>
</evidence>
<proteinExistence type="predicted"/>
<comment type="caution">
    <text evidence="3">The sequence shown here is derived from an EMBL/GenBank/DDBJ whole genome shotgun (WGS) entry which is preliminary data.</text>
</comment>
<evidence type="ECO:0000256" key="1">
    <source>
        <dbReference type="SAM" id="MobiDB-lite"/>
    </source>
</evidence>
<feature type="chain" id="PRO_5039495135" evidence="2">
    <location>
        <begin position="27"/>
        <end position="148"/>
    </location>
</feature>
<feature type="signal peptide" evidence="2">
    <location>
        <begin position="1"/>
        <end position="26"/>
    </location>
</feature>
<name>A0A5N5WFQ1_STRMB</name>
<dbReference type="GO" id="GO:0005524">
    <property type="term" value="F:ATP binding"/>
    <property type="evidence" value="ECO:0007669"/>
    <property type="project" value="UniProtKB-KW"/>
</dbReference>
<sequence>MSLPLTRRIAQVALLVAAGTAPVVGAAGAASADALKAPELGGLTAVDATQVGNHVDTVSKTADGVTTDAGNKVVHTALPAAKKALGTTSTTGKATLKSGQKTAGHLAGTAGSTVGGAAKTVGKGGAVGKGLPTDQLGGGVTKSLPLGG</sequence>
<protein>
    <submittedName>
        <fullName evidence="3">ATP-binding protein</fullName>
    </submittedName>
</protein>
<accession>A0A5N5WFQ1</accession>
<dbReference type="OrthoDB" id="4239847at2"/>
<keyword evidence="3" id="KW-0547">Nucleotide-binding</keyword>
<keyword evidence="3" id="KW-0067">ATP-binding</keyword>
<evidence type="ECO:0000313" key="3">
    <source>
        <dbReference type="EMBL" id="KAB7852351.1"/>
    </source>
</evidence>
<feature type="compositionally biased region" description="Gly residues" evidence="1">
    <location>
        <begin position="136"/>
        <end position="148"/>
    </location>
</feature>
<dbReference type="AlphaFoldDB" id="A0A5N5WFQ1"/>
<dbReference type="Proteomes" id="UP000327000">
    <property type="component" value="Unassembled WGS sequence"/>
</dbReference>
<keyword evidence="2" id="KW-0732">Signal</keyword>
<keyword evidence="4" id="KW-1185">Reference proteome</keyword>
<gene>
    <name evidence="3" type="ORF">FRZ00_02295</name>
</gene>